<feature type="domain" description="Transcriptional regulator AbiEi antitoxin N-terminal" evidence="1">
    <location>
        <begin position="7"/>
        <end position="97"/>
    </location>
</feature>
<reference evidence="3" key="1">
    <citation type="submission" date="2016-10" db="EMBL/GenBank/DDBJ databases">
        <authorList>
            <person name="Varghese N."/>
            <person name="Submissions S."/>
        </authorList>
    </citation>
    <scope>NUCLEOTIDE SEQUENCE [LARGE SCALE GENOMIC DNA]</scope>
    <source>
        <strain evidence="3">DSM 3384</strain>
    </source>
</reference>
<dbReference type="EMBL" id="FNLL01000025">
    <property type="protein sequence ID" value="SDU65282.1"/>
    <property type="molecule type" value="Genomic_DNA"/>
</dbReference>
<evidence type="ECO:0000259" key="1">
    <source>
        <dbReference type="Pfam" id="PF17194"/>
    </source>
</evidence>
<protein>
    <submittedName>
        <fullName evidence="2">Transcriptional regulator, AbiEi antitoxin, Type IV TA system</fullName>
    </submittedName>
</protein>
<keyword evidence="3" id="KW-1185">Reference proteome</keyword>
<evidence type="ECO:0000313" key="3">
    <source>
        <dbReference type="Proteomes" id="UP000199608"/>
    </source>
</evidence>
<dbReference type="AlphaFoldDB" id="A0A1H2K9M0"/>
<organism evidence="2 3">
    <name type="scientific">Desulfobacula phenolica</name>
    <dbReference type="NCBI Taxonomy" id="90732"/>
    <lineage>
        <taxon>Bacteria</taxon>
        <taxon>Pseudomonadati</taxon>
        <taxon>Thermodesulfobacteriota</taxon>
        <taxon>Desulfobacteria</taxon>
        <taxon>Desulfobacterales</taxon>
        <taxon>Desulfobacteraceae</taxon>
        <taxon>Desulfobacula</taxon>
    </lineage>
</organism>
<sequence length="264" mass="30207">MTGENRNILNRILRNWPKGTVGTLAWFRDHGGYQQLLDYYQKAPWVTKVGSGAYIQYGDTVDWRGGLYAVQNQLNLCVHAGGKTALELSGFGHNLQLGQTAKVYLFASEKIQLPTWFIKHPWEDEFCFKRLNIFQSQPDYGLMHFNTGNFEIKGSAPERAMFELCALVPNYHSFEEAGHFMESLLSLRCEYVQTLLESCSSIKAKRLFLYFADTYNMPWFQKLDIKKINLGKGKRQIAAKGILNKKYQITVPDAISSISLKDIP</sequence>
<dbReference type="RefSeq" id="WP_092238556.1">
    <property type="nucleotide sequence ID" value="NZ_FNLL01000025.1"/>
</dbReference>
<dbReference type="InterPro" id="IPR021561">
    <property type="entry name" value="AbiEi_3"/>
</dbReference>
<dbReference type="Proteomes" id="UP000199608">
    <property type="component" value="Unassembled WGS sequence"/>
</dbReference>
<name>A0A1H2K9M0_9BACT</name>
<gene>
    <name evidence="2" type="ORF">SAMN04487931_1256</name>
</gene>
<accession>A0A1H2K9M0</accession>
<evidence type="ECO:0000313" key="2">
    <source>
        <dbReference type="EMBL" id="SDU65282.1"/>
    </source>
</evidence>
<dbReference type="InterPro" id="IPR033455">
    <property type="entry name" value="AbiEi_3_N"/>
</dbReference>
<dbReference type="Pfam" id="PF17194">
    <property type="entry name" value="AbiEi_3_N"/>
    <property type="match status" value="1"/>
</dbReference>
<dbReference type="Pfam" id="PF11459">
    <property type="entry name" value="AbiEi_3"/>
    <property type="match status" value="1"/>
</dbReference>
<proteinExistence type="predicted"/>